<dbReference type="Proteomes" id="UP001392437">
    <property type="component" value="Unassembled WGS sequence"/>
</dbReference>
<keyword evidence="3" id="KW-1185">Reference proteome</keyword>
<gene>
    <name evidence="2" type="ORF">PG999_011002</name>
</gene>
<evidence type="ECO:0000256" key="1">
    <source>
        <dbReference type="SAM" id="MobiDB-lite"/>
    </source>
</evidence>
<sequence length="251" mass="28111">MRHAYYDPEDPSPESFCCSRTNENGAETWHAVSQLSLSDPKASSVTIDVSCVSEWSDYWWELNLESDITSPDFPSLDDDDQSPGPCPFCGQVWCGQGNPYANCKLTVHASTEGGHVTIRDFVTNMHPRLTSMREDLLRTLGNWELHAALPADTQFRVLVGGCNRVDVVAVQQWLVESRSNLFPEHRSPPRRLYPSPSPPPDTTPVGGIDPRVERSNDKWMPPGLLDAHIWPSSYIQGRAPRRGWPSSEARP</sequence>
<dbReference type="AlphaFoldDB" id="A0AAW0QHF0"/>
<evidence type="ECO:0000313" key="2">
    <source>
        <dbReference type="EMBL" id="KAK8100628.1"/>
    </source>
</evidence>
<reference evidence="2 3" key="1">
    <citation type="submission" date="2023-01" db="EMBL/GenBank/DDBJ databases">
        <title>Analysis of 21 Apiospora genomes using comparative genomics revels a genus with tremendous synthesis potential of carbohydrate active enzymes and secondary metabolites.</title>
        <authorList>
            <person name="Sorensen T."/>
        </authorList>
    </citation>
    <scope>NUCLEOTIDE SEQUENCE [LARGE SCALE GENOMIC DNA]</scope>
    <source>
        <strain evidence="2 3">CBS 117206</strain>
    </source>
</reference>
<feature type="region of interest" description="Disordered" evidence="1">
    <location>
        <begin position="184"/>
        <end position="222"/>
    </location>
</feature>
<accession>A0AAW0QHF0</accession>
<name>A0AAW0QHF0_9PEZI</name>
<organism evidence="2 3">
    <name type="scientific">Apiospora kogelbergensis</name>
    <dbReference type="NCBI Taxonomy" id="1337665"/>
    <lineage>
        <taxon>Eukaryota</taxon>
        <taxon>Fungi</taxon>
        <taxon>Dikarya</taxon>
        <taxon>Ascomycota</taxon>
        <taxon>Pezizomycotina</taxon>
        <taxon>Sordariomycetes</taxon>
        <taxon>Xylariomycetidae</taxon>
        <taxon>Amphisphaeriales</taxon>
        <taxon>Apiosporaceae</taxon>
        <taxon>Apiospora</taxon>
    </lineage>
</organism>
<proteinExistence type="predicted"/>
<comment type="caution">
    <text evidence="2">The sequence shown here is derived from an EMBL/GenBank/DDBJ whole genome shotgun (WGS) entry which is preliminary data.</text>
</comment>
<evidence type="ECO:0000313" key="3">
    <source>
        <dbReference type="Proteomes" id="UP001392437"/>
    </source>
</evidence>
<protein>
    <submittedName>
        <fullName evidence="2">Uncharacterized protein</fullName>
    </submittedName>
</protein>
<dbReference type="EMBL" id="JAQQWP010000009">
    <property type="protein sequence ID" value="KAK8100628.1"/>
    <property type="molecule type" value="Genomic_DNA"/>
</dbReference>